<evidence type="ECO:0000313" key="3">
    <source>
        <dbReference type="EMBL" id="NRS93222.1"/>
    </source>
</evidence>
<dbReference type="SUPFAM" id="SSF55961">
    <property type="entry name" value="Bet v1-like"/>
    <property type="match status" value="1"/>
</dbReference>
<organism evidence="3 4">
    <name type="scientific">Frigoriflavimonas asaccharolytica</name>
    <dbReference type="NCBI Taxonomy" id="2735899"/>
    <lineage>
        <taxon>Bacteria</taxon>
        <taxon>Pseudomonadati</taxon>
        <taxon>Bacteroidota</taxon>
        <taxon>Flavobacteriia</taxon>
        <taxon>Flavobacteriales</taxon>
        <taxon>Weeksellaceae</taxon>
        <taxon>Frigoriflavimonas</taxon>
    </lineage>
</organism>
<keyword evidence="4" id="KW-1185">Reference proteome</keyword>
<comment type="similarity">
    <text evidence="1">Belongs to the AHA1 family.</text>
</comment>
<accession>A0A8J8GB03</accession>
<dbReference type="Gene3D" id="3.30.530.20">
    <property type="match status" value="1"/>
</dbReference>
<sequence>MSYITVEITILKPLDLIWECFTDRDHIEEWYFASQDWHCPNAENNFEVGGTFNYRMEAKDEDFGFNFTGVFDEITTNDVIKYHLDDGRKVDVKFKNETENSVKLIQNFEAEKENPHNLQKKGWFAILNNFKNYVENYEEQIIE</sequence>
<proteinExistence type="inferred from homology"/>
<name>A0A8J8GB03_9FLAO</name>
<comment type="caution">
    <text evidence="3">The sequence shown here is derived from an EMBL/GenBank/DDBJ whole genome shotgun (WGS) entry which is preliminary data.</text>
</comment>
<dbReference type="EMBL" id="JABSNO010000018">
    <property type="protein sequence ID" value="NRS93222.1"/>
    <property type="molecule type" value="Genomic_DNA"/>
</dbReference>
<evidence type="ECO:0000256" key="1">
    <source>
        <dbReference type="ARBA" id="ARBA00006817"/>
    </source>
</evidence>
<evidence type="ECO:0000259" key="2">
    <source>
        <dbReference type="Pfam" id="PF08327"/>
    </source>
</evidence>
<dbReference type="Proteomes" id="UP000610746">
    <property type="component" value="Unassembled WGS sequence"/>
</dbReference>
<gene>
    <name evidence="3" type="ORF">HNQ03_002309</name>
</gene>
<evidence type="ECO:0000313" key="4">
    <source>
        <dbReference type="Proteomes" id="UP000610746"/>
    </source>
</evidence>
<dbReference type="Pfam" id="PF08327">
    <property type="entry name" value="AHSA1"/>
    <property type="match status" value="1"/>
</dbReference>
<dbReference type="InterPro" id="IPR013538">
    <property type="entry name" value="ASHA1/2-like_C"/>
</dbReference>
<dbReference type="InterPro" id="IPR023393">
    <property type="entry name" value="START-like_dom_sf"/>
</dbReference>
<dbReference type="RefSeq" id="WP_173779795.1">
    <property type="nucleotide sequence ID" value="NZ_JABSNO010000018.1"/>
</dbReference>
<feature type="domain" description="Activator of Hsp90 ATPase homologue 1/2-like C-terminal" evidence="2">
    <location>
        <begin position="13"/>
        <end position="135"/>
    </location>
</feature>
<protein>
    <submittedName>
        <fullName evidence="3">Uncharacterized protein YndB with AHSA1/START domain</fullName>
    </submittedName>
</protein>
<reference evidence="3" key="1">
    <citation type="submission" date="2020-05" db="EMBL/GenBank/DDBJ databases">
        <title>Genomic Encyclopedia of Type Strains, Phase IV (KMG-V): Genome sequencing to study the core and pangenomes of soil and plant-associated prokaryotes.</title>
        <authorList>
            <person name="Whitman W."/>
        </authorList>
    </citation>
    <scope>NUCLEOTIDE SEQUENCE</scope>
    <source>
        <strain evidence="3">16F</strain>
    </source>
</reference>
<dbReference type="AlphaFoldDB" id="A0A8J8GB03"/>